<gene>
    <name evidence="7" type="ORF">UA74_28535</name>
</gene>
<dbReference type="AlphaFoldDB" id="A0AAC9PV90"/>
<dbReference type="SUPFAM" id="SSF88946">
    <property type="entry name" value="Sigma2 domain of RNA polymerase sigma factors"/>
    <property type="match status" value="1"/>
</dbReference>
<dbReference type="Gene3D" id="1.10.10.10">
    <property type="entry name" value="Winged helix-like DNA-binding domain superfamily/Winged helix DNA-binding domain"/>
    <property type="match status" value="1"/>
</dbReference>
<evidence type="ECO:0000313" key="8">
    <source>
        <dbReference type="Proteomes" id="UP000185511"/>
    </source>
</evidence>
<keyword evidence="2" id="KW-0805">Transcription regulation</keyword>
<keyword evidence="4" id="KW-0238">DNA-binding</keyword>
<evidence type="ECO:0000313" key="7">
    <source>
        <dbReference type="EMBL" id="APU17706.1"/>
    </source>
</evidence>
<dbReference type="KEGG" id="acad:UA74_28535"/>
<dbReference type="InterPro" id="IPR007627">
    <property type="entry name" value="RNA_pol_sigma70_r2"/>
</dbReference>
<evidence type="ECO:0000259" key="6">
    <source>
        <dbReference type="Pfam" id="PF04542"/>
    </source>
</evidence>
<evidence type="ECO:0000256" key="3">
    <source>
        <dbReference type="ARBA" id="ARBA00023082"/>
    </source>
</evidence>
<keyword evidence="5" id="KW-0804">Transcription</keyword>
<organism evidence="7 8">
    <name type="scientific">Actinoalloteichus fjordicus</name>
    <dbReference type="NCBI Taxonomy" id="1612552"/>
    <lineage>
        <taxon>Bacteria</taxon>
        <taxon>Bacillati</taxon>
        <taxon>Actinomycetota</taxon>
        <taxon>Actinomycetes</taxon>
        <taxon>Pseudonocardiales</taxon>
        <taxon>Pseudonocardiaceae</taxon>
        <taxon>Actinoalloteichus</taxon>
    </lineage>
</organism>
<evidence type="ECO:0000256" key="2">
    <source>
        <dbReference type="ARBA" id="ARBA00023015"/>
    </source>
</evidence>
<comment type="similarity">
    <text evidence="1">Belongs to the sigma-70 factor family. ECF subfamily.</text>
</comment>
<evidence type="ECO:0000256" key="5">
    <source>
        <dbReference type="ARBA" id="ARBA00023163"/>
    </source>
</evidence>
<sequence>MNHTRAGQSELSWHELDGYERHEACLIAARAGDRDALNALVTDLTPLVWRVARARGLSTPVAEDVVQTVWLLLLRSLHSLEDPRALAAWLITTTRREAIRSLRGDRDPSLPADVLDDLPTQHHLPEPEALRHDRDRQLWAAFHRLSARCQEVLSLTVLAGRVEYQGVADALQIPRGSVGPTRGRCLTQLRSLLTVEGGSP</sequence>
<dbReference type="NCBIfam" id="TIGR02937">
    <property type="entry name" value="sigma70-ECF"/>
    <property type="match status" value="1"/>
</dbReference>
<dbReference type="SUPFAM" id="SSF88659">
    <property type="entry name" value="Sigma3 and sigma4 domains of RNA polymerase sigma factors"/>
    <property type="match status" value="1"/>
</dbReference>
<dbReference type="InterPro" id="IPR013325">
    <property type="entry name" value="RNA_pol_sigma_r2"/>
</dbReference>
<protein>
    <submittedName>
        <fullName evidence="7">RNA polymerase sigma factor, sigma-70 family</fullName>
    </submittedName>
</protein>
<dbReference type="InterPro" id="IPR013324">
    <property type="entry name" value="RNA_pol_sigma_r3/r4-like"/>
</dbReference>
<evidence type="ECO:0000256" key="4">
    <source>
        <dbReference type="ARBA" id="ARBA00023125"/>
    </source>
</evidence>
<dbReference type="GO" id="GO:0016987">
    <property type="term" value="F:sigma factor activity"/>
    <property type="evidence" value="ECO:0007669"/>
    <property type="project" value="UniProtKB-KW"/>
</dbReference>
<dbReference type="InterPro" id="IPR039425">
    <property type="entry name" value="RNA_pol_sigma-70-like"/>
</dbReference>
<feature type="domain" description="RNA polymerase sigma-70 region 2" evidence="6">
    <location>
        <begin position="40"/>
        <end position="105"/>
    </location>
</feature>
<dbReference type="EMBL" id="CP016076">
    <property type="protein sequence ID" value="APU17706.1"/>
    <property type="molecule type" value="Genomic_DNA"/>
</dbReference>
<name>A0AAC9PV90_9PSEU</name>
<reference evidence="8" key="1">
    <citation type="submission" date="2016-06" db="EMBL/GenBank/DDBJ databases">
        <title>Complete genome sequence of Actinoalloteichus fjordicus DSM 46855 (=ADI127-17), type strain of the new species Actinoalloteichus fjordicus.</title>
        <authorList>
            <person name="Ruckert C."/>
            <person name="Nouioui I."/>
            <person name="Willmese J."/>
            <person name="van Wezel G."/>
            <person name="Klenk H.-P."/>
            <person name="Kalinowski J."/>
            <person name="Zotchev S.B."/>
        </authorList>
    </citation>
    <scope>NUCLEOTIDE SEQUENCE [LARGE SCALE GENOMIC DNA]</scope>
    <source>
        <strain evidence="8">ADI127-7</strain>
    </source>
</reference>
<dbReference type="RefSeq" id="WP_075742971.1">
    <property type="nucleotide sequence ID" value="NZ_CP016076.1"/>
</dbReference>
<dbReference type="Pfam" id="PF04542">
    <property type="entry name" value="Sigma70_r2"/>
    <property type="match status" value="1"/>
</dbReference>
<dbReference type="PANTHER" id="PTHR43133">
    <property type="entry name" value="RNA POLYMERASE ECF-TYPE SIGMA FACTO"/>
    <property type="match status" value="1"/>
</dbReference>
<dbReference type="GO" id="GO:0006352">
    <property type="term" value="P:DNA-templated transcription initiation"/>
    <property type="evidence" value="ECO:0007669"/>
    <property type="project" value="InterPro"/>
</dbReference>
<keyword evidence="3" id="KW-0731">Sigma factor</keyword>
<keyword evidence="8" id="KW-1185">Reference proteome</keyword>
<dbReference type="Gene3D" id="1.10.1740.10">
    <property type="match status" value="1"/>
</dbReference>
<dbReference type="InterPro" id="IPR014284">
    <property type="entry name" value="RNA_pol_sigma-70_dom"/>
</dbReference>
<dbReference type="Proteomes" id="UP000185511">
    <property type="component" value="Chromosome"/>
</dbReference>
<dbReference type="PANTHER" id="PTHR43133:SF8">
    <property type="entry name" value="RNA POLYMERASE SIGMA FACTOR HI_1459-RELATED"/>
    <property type="match status" value="1"/>
</dbReference>
<evidence type="ECO:0000256" key="1">
    <source>
        <dbReference type="ARBA" id="ARBA00010641"/>
    </source>
</evidence>
<dbReference type="GO" id="GO:0003677">
    <property type="term" value="F:DNA binding"/>
    <property type="evidence" value="ECO:0007669"/>
    <property type="project" value="UniProtKB-KW"/>
</dbReference>
<proteinExistence type="inferred from homology"/>
<dbReference type="InterPro" id="IPR036388">
    <property type="entry name" value="WH-like_DNA-bd_sf"/>
</dbReference>
<accession>A0AAC9PV90</accession>